<dbReference type="InterPro" id="IPR003615">
    <property type="entry name" value="HNH_nuc"/>
</dbReference>
<name>A0A5Q2MIP2_9ACTN</name>
<dbReference type="AlphaFoldDB" id="A0A5Q2MIP2"/>
<reference evidence="3 4" key="1">
    <citation type="submission" date="2019-11" db="EMBL/GenBank/DDBJ databases">
        <authorList>
            <person name="Li J."/>
        </authorList>
    </citation>
    <scope>NUCLEOTIDE SEQUENCE [LARGE SCALE GENOMIC DNA]</scope>
    <source>
        <strain evidence="3 4">MF47</strain>
    </source>
</reference>
<dbReference type="Proteomes" id="UP000392064">
    <property type="component" value="Chromosome"/>
</dbReference>
<dbReference type="SMART" id="SM00507">
    <property type="entry name" value="HNHc"/>
    <property type="match status" value="1"/>
</dbReference>
<feature type="region of interest" description="Disordered" evidence="1">
    <location>
        <begin position="405"/>
        <end position="431"/>
    </location>
</feature>
<organism evidence="3 4">
    <name type="scientific">Aeromicrobium yanjiei</name>
    <dbReference type="NCBI Taxonomy" id="2662028"/>
    <lineage>
        <taxon>Bacteria</taxon>
        <taxon>Bacillati</taxon>
        <taxon>Actinomycetota</taxon>
        <taxon>Actinomycetes</taxon>
        <taxon>Propionibacteriales</taxon>
        <taxon>Nocardioidaceae</taxon>
        <taxon>Aeromicrobium</taxon>
    </lineage>
</organism>
<accession>A0A5Q2MIP2</accession>
<feature type="domain" description="HNH nuclease" evidence="2">
    <location>
        <begin position="334"/>
        <end position="386"/>
    </location>
</feature>
<protein>
    <submittedName>
        <fullName evidence="3">DUF222 domain-containing protein</fullName>
    </submittedName>
</protein>
<evidence type="ECO:0000313" key="4">
    <source>
        <dbReference type="Proteomes" id="UP000392064"/>
    </source>
</evidence>
<dbReference type="InterPro" id="IPR003870">
    <property type="entry name" value="DUF222"/>
</dbReference>
<keyword evidence="4" id="KW-1185">Reference proteome</keyword>
<gene>
    <name evidence="3" type="ORF">GEV26_05685</name>
</gene>
<dbReference type="KEGG" id="aef:GEV26_05685"/>
<evidence type="ECO:0000259" key="2">
    <source>
        <dbReference type="SMART" id="SM00507"/>
    </source>
</evidence>
<sequence>MIVEQLSSLTDDMAALEPWTLTGSEVKQVALALVRARTSMDAALSRLAGCAEGMGLAKEEGATSTTTWLASTTGISKGEAAKLVGLARVTGTHTEATRAAWAAGGLSTDQAGVIMKAIGALPEWCGDEERSNAEAHLIRLAADYSLDDLRRLANRVLEVIDPDGADEHLGEQLRQQEQKAWDATKLSMRRRGDGTTHGAFTIPDADADTLRAAIEGIIAPRRTAENAVHHGLGADDWLALPRDQKMGHAFTELVEHLPTGALPQAGGLAATVAVTIDVDDLRTGQGTATNTSGTTTSAAKAQRLACNAHLVALYLENGTRVIDHGMTKRLYDRHQRLALAVRDKGCVFPGCDRPPAWCEAHHLSFWSEGGPTDLTNAALLCHFHHFLVHEGEWAARMGEDGIPEIIPPPRIDPEQRPRRHARFTQQQPRAA</sequence>
<dbReference type="CDD" id="cd00085">
    <property type="entry name" value="HNHc"/>
    <property type="match status" value="1"/>
</dbReference>
<dbReference type="EMBL" id="CP045737">
    <property type="protein sequence ID" value="QGG40892.1"/>
    <property type="molecule type" value="Genomic_DNA"/>
</dbReference>
<proteinExistence type="predicted"/>
<dbReference type="Pfam" id="PF02720">
    <property type="entry name" value="DUF222"/>
    <property type="match status" value="1"/>
</dbReference>
<evidence type="ECO:0000256" key="1">
    <source>
        <dbReference type="SAM" id="MobiDB-lite"/>
    </source>
</evidence>
<dbReference type="RefSeq" id="WP_153652163.1">
    <property type="nucleotide sequence ID" value="NZ_CP045737.1"/>
</dbReference>
<evidence type="ECO:0000313" key="3">
    <source>
        <dbReference type="EMBL" id="QGG40892.1"/>
    </source>
</evidence>